<evidence type="ECO:0000256" key="5">
    <source>
        <dbReference type="ARBA" id="ARBA00022741"/>
    </source>
</evidence>
<keyword evidence="11" id="KW-1185">Reference proteome</keyword>
<keyword evidence="5" id="KW-0547">Nucleotide-binding</keyword>
<dbReference type="InterPro" id="IPR005467">
    <property type="entry name" value="His_kinase_dom"/>
</dbReference>
<keyword evidence="8" id="KW-0812">Transmembrane</keyword>
<dbReference type="Proteomes" id="UP000770785">
    <property type="component" value="Unassembled WGS sequence"/>
</dbReference>
<evidence type="ECO:0000256" key="6">
    <source>
        <dbReference type="ARBA" id="ARBA00022777"/>
    </source>
</evidence>
<dbReference type="PROSITE" id="PS50109">
    <property type="entry name" value="HIS_KIN"/>
    <property type="match status" value="1"/>
</dbReference>
<dbReference type="PANTHER" id="PTHR41523">
    <property type="entry name" value="TWO-COMPONENT SYSTEM SENSOR PROTEIN"/>
    <property type="match status" value="1"/>
</dbReference>
<comment type="caution">
    <text evidence="10">The sequence shown here is derived from an EMBL/GenBank/DDBJ whole genome shotgun (WGS) entry which is preliminary data.</text>
</comment>
<name>A0ABX0XFF0_9BACT</name>
<keyword evidence="8" id="KW-0472">Membrane</keyword>
<evidence type="ECO:0000256" key="2">
    <source>
        <dbReference type="ARBA" id="ARBA00012438"/>
    </source>
</evidence>
<keyword evidence="4" id="KW-0808">Transferase</keyword>
<evidence type="ECO:0000256" key="1">
    <source>
        <dbReference type="ARBA" id="ARBA00000085"/>
    </source>
</evidence>
<evidence type="ECO:0000256" key="7">
    <source>
        <dbReference type="ARBA" id="ARBA00022840"/>
    </source>
</evidence>
<dbReference type="EC" id="2.7.13.3" evidence="2"/>
<dbReference type="Gene3D" id="1.25.40.10">
    <property type="entry name" value="Tetratricopeptide repeat domain"/>
    <property type="match status" value="1"/>
</dbReference>
<dbReference type="EMBL" id="JAATJH010000008">
    <property type="protein sequence ID" value="NJC28044.1"/>
    <property type="molecule type" value="Genomic_DNA"/>
</dbReference>
<proteinExistence type="predicted"/>
<evidence type="ECO:0000313" key="11">
    <source>
        <dbReference type="Proteomes" id="UP000770785"/>
    </source>
</evidence>
<dbReference type="InterPro" id="IPR003594">
    <property type="entry name" value="HATPase_dom"/>
</dbReference>
<dbReference type="InterPro" id="IPR036890">
    <property type="entry name" value="HATPase_C_sf"/>
</dbReference>
<dbReference type="Pfam" id="PF07568">
    <property type="entry name" value="HisKA_2"/>
    <property type="match status" value="1"/>
</dbReference>
<keyword evidence="8" id="KW-1133">Transmembrane helix</keyword>
<feature type="transmembrane region" description="Helical" evidence="8">
    <location>
        <begin position="389"/>
        <end position="408"/>
    </location>
</feature>
<keyword evidence="6 10" id="KW-0418">Kinase</keyword>
<gene>
    <name evidence="10" type="ORF">GGR27_003563</name>
</gene>
<keyword evidence="7" id="KW-0067">ATP-binding</keyword>
<sequence>MKYITLFLVIIYSTTGLTAQSLEKIDSLRQLPLNAEKVDAFFSATIDFLIAGRPEADALVLEGLEMARELDDPVYLGQYHVILSIAAFNEGRFRDSDSLLGVAGAQSLLAGDSVNYNYVQVQRISSLIYAGLYGTAMQRGINLIPELESQRDTGSLMELRMRLTEGAILSNDFERALTYVESAFAHVATYPHYGPYYLNNLRMLRGVIMARTGREAAALDLYAAALVHKDGASDVQNDYTTYLRRAELYLERDDLGAVRRDLDSARVLGDLTHDYWLIDAAWLQKNGRFGEARGVLHRALAMLRDEGVNNGDAESSIYRLLQYDDLSGPQYDTAAHYGKLMVAALDSTIRQTNAATVLDLETQYETREKDRRIATQDTALTAQRRTQNLTYGILGLAALALVGLFFGLRKNRRKNALLAVQNDRNELLLKEIHHRVKNNLETVSSLLELQSASLTDEHAVSAMRAGQSRVRSMGLLHQKLYQGENLAAIEMKDYFTNLAESLEETYEPDDDILITVAMEPLEMDVDTAVPLGLIVNELLTNALKYAFVGAGAGAVTVGLSRVNTNEYRLTVRDDGVGKDFAAGPQGTGFGSRLVELLTRQIGGALTEVNDGGLRTELRFAA</sequence>
<evidence type="ECO:0000256" key="8">
    <source>
        <dbReference type="SAM" id="Phobius"/>
    </source>
</evidence>
<evidence type="ECO:0000313" key="10">
    <source>
        <dbReference type="EMBL" id="NJC28044.1"/>
    </source>
</evidence>
<dbReference type="SUPFAM" id="SSF48452">
    <property type="entry name" value="TPR-like"/>
    <property type="match status" value="1"/>
</dbReference>
<evidence type="ECO:0000256" key="3">
    <source>
        <dbReference type="ARBA" id="ARBA00022553"/>
    </source>
</evidence>
<dbReference type="InterPro" id="IPR011495">
    <property type="entry name" value="Sig_transdc_His_kin_sub2_dim/P"/>
</dbReference>
<dbReference type="PANTHER" id="PTHR41523:SF8">
    <property type="entry name" value="ETHYLENE RESPONSE SENSOR PROTEIN"/>
    <property type="match status" value="1"/>
</dbReference>
<dbReference type="Gene3D" id="3.30.565.10">
    <property type="entry name" value="Histidine kinase-like ATPase, C-terminal domain"/>
    <property type="match status" value="1"/>
</dbReference>
<organism evidence="10 11">
    <name type="scientific">Neolewinella antarctica</name>
    <dbReference type="NCBI Taxonomy" id="442734"/>
    <lineage>
        <taxon>Bacteria</taxon>
        <taxon>Pseudomonadati</taxon>
        <taxon>Bacteroidota</taxon>
        <taxon>Saprospiria</taxon>
        <taxon>Saprospirales</taxon>
        <taxon>Lewinellaceae</taxon>
        <taxon>Neolewinella</taxon>
    </lineage>
</organism>
<evidence type="ECO:0000259" key="9">
    <source>
        <dbReference type="PROSITE" id="PS50109"/>
    </source>
</evidence>
<protein>
    <recommendedName>
        <fullName evidence="2">histidine kinase</fullName>
        <ecNumber evidence="2">2.7.13.3</ecNumber>
    </recommendedName>
</protein>
<dbReference type="RefSeq" id="WP_168039718.1">
    <property type="nucleotide sequence ID" value="NZ_JAATJH010000008.1"/>
</dbReference>
<dbReference type="GO" id="GO:0016301">
    <property type="term" value="F:kinase activity"/>
    <property type="evidence" value="ECO:0007669"/>
    <property type="project" value="UniProtKB-KW"/>
</dbReference>
<dbReference type="InterPro" id="IPR011990">
    <property type="entry name" value="TPR-like_helical_dom_sf"/>
</dbReference>
<accession>A0ABX0XFF0</accession>
<evidence type="ECO:0000256" key="4">
    <source>
        <dbReference type="ARBA" id="ARBA00022679"/>
    </source>
</evidence>
<dbReference type="Pfam" id="PF02518">
    <property type="entry name" value="HATPase_c"/>
    <property type="match status" value="1"/>
</dbReference>
<reference evidence="10 11" key="1">
    <citation type="submission" date="2020-03" db="EMBL/GenBank/DDBJ databases">
        <title>Genomic Encyclopedia of Type Strains, Phase IV (KMG-IV): sequencing the most valuable type-strain genomes for metagenomic binning, comparative biology and taxonomic classification.</title>
        <authorList>
            <person name="Goeker M."/>
        </authorList>
    </citation>
    <scope>NUCLEOTIDE SEQUENCE [LARGE SCALE GENOMIC DNA]</scope>
    <source>
        <strain evidence="10 11">DSM 105096</strain>
    </source>
</reference>
<comment type="catalytic activity">
    <reaction evidence="1">
        <text>ATP + protein L-histidine = ADP + protein N-phospho-L-histidine.</text>
        <dbReference type="EC" id="2.7.13.3"/>
    </reaction>
</comment>
<dbReference type="SUPFAM" id="SSF55874">
    <property type="entry name" value="ATPase domain of HSP90 chaperone/DNA topoisomerase II/histidine kinase"/>
    <property type="match status" value="1"/>
</dbReference>
<feature type="domain" description="Histidine kinase" evidence="9">
    <location>
        <begin position="431"/>
        <end position="621"/>
    </location>
</feature>
<dbReference type="Gene3D" id="3.30.450.20">
    <property type="entry name" value="PAS domain"/>
    <property type="match status" value="1"/>
</dbReference>
<keyword evidence="3" id="KW-0597">Phosphoprotein</keyword>